<comment type="caution">
    <text evidence="2">The sequence shown here is derived from an EMBL/GenBank/DDBJ whole genome shotgun (WGS) entry which is preliminary data.</text>
</comment>
<gene>
    <name evidence="2" type="ORF">UV11_C0006G0064</name>
</gene>
<organism evidence="2 3">
    <name type="scientific">Candidatus Giovannonibacteria bacterium GW2011_GWF2_42_19</name>
    <dbReference type="NCBI Taxonomy" id="1618659"/>
    <lineage>
        <taxon>Bacteria</taxon>
        <taxon>Candidatus Giovannoniibacteriota</taxon>
    </lineage>
</organism>
<evidence type="ECO:0008006" key="4">
    <source>
        <dbReference type="Google" id="ProtNLM"/>
    </source>
</evidence>
<dbReference type="InterPro" id="IPR007712">
    <property type="entry name" value="RelE/ParE_toxin"/>
</dbReference>
<dbReference type="InterPro" id="IPR004386">
    <property type="entry name" value="Toxin_YafQ-like"/>
</dbReference>
<sequence>MRVVFNGGFIKKYKKLRTSDQSRFRERLKIFQKNPFDHILNNHGLKGKYTGYRSINISGDMRAVYKLKEPDIYVFMTIGTHSELYR</sequence>
<protein>
    <recommendedName>
        <fullName evidence="4">Plasmid stabilization system</fullName>
    </recommendedName>
</protein>
<reference evidence="2 3" key="1">
    <citation type="journal article" date="2015" name="Nature">
        <title>rRNA introns, odd ribosomes, and small enigmatic genomes across a large radiation of phyla.</title>
        <authorList>
            <person name="Brown C.T."/>
            <person name="Hug L.A."/>
            <person name="Thomas B.C."/>
            <person name="Sharon I."/>
            <person name="Castelle C.J."/>
            <person name="Singh A."/>
            <person name="Wilkins M.J."/>
            <person name="Williams K.H."/>
            <person name="Banfield J.F."/>
        </authorList>
    </citation>
    <scope>NUCLEOTIDE SEQUENCE [LARGE SCALE GENOMIC DNA]</scope>
</reference>
<proteinExistence type="predicted"/>
<accession>A0A0G0ZJ06</accession>
<dbReference type="SUPFAM" id="SSF143011">
    <property type="entry name" value="RelE-like"/>
    <property type="match status" value="1"/>
</dbReference>
<dbReference type="AlphaFoldDB" id="A0A0G0ZJ06"/>
<dbReference type="Pfam" id="PF15738">
    <property type="entry name" value="YafQ_toxin"/>
    <property type="match status" value="1"/>
</dbReference>
<dbReference type="Proteomes" id="UP000034036">
    <property type="component" value="Unassembled WGS sequence"/>
</dbReference>
<evidence type="ECO:0000313" key="2">
    <source>
        <dbReference type="EMBL" id="KKS48659.1"/>
    </source>
</evidence>
<keyword evidence="1" id="KW-1277">Toxin-antitoxin system</keyword>
<name>A0A0G0ZJ06_9BACT</name>
<dbReference type="EMBL" id="LCDF01000006">
    <property type="protein sequence ID" value="KKS48659.1"/>
    <property type="molecule type" value="Genomic_DNA"/>
</dbReference>
<dbReference type="STRING" id="1618659.UV11_C0006G0064"/>
<dbReference type="NCBIfam" id="TIGR02385">
    <property type="entry name" value="RelE_StbE"/>
    <property type="match status" value="1"/>
</dbReference>
<dbReference type="Gene3D" id="3.30.2310.20">
    <property type="entry name" value="RelE-like"/>
    <property type="match status" value="1"/>
</dbReference>
<dbReference type="InterPro" id="IPR035093">
    <property type="entry name" value="RelE/ParE_toxin_dom_sf"/>
</dbReference>
<evidence type="ECO:0000313" key="3">
    <source>
        <dbReference type="Proteomes" id="UP000034036"/>
    </source>
</evidence>
<evidence type="ECO:0000256" key="1">
    <source>
        <dbReference type="ARBA" id="ARBA00022649"/>
    </source>
</evidence>